<evidence type="ECO:0000256" key="4">
    <source>
        <dbReference type="ARBA" id="ARBA00023163"/>
    </source>
</evidence>
<dbReference type="PANTHER" id="PTHR43133:SF51">
    <property type="entry name" value="RNA POLYMERASE SIGMA FACTOR"/>
    <property type="match status" value="1"/>
</dbReference>
<evidence type="ECO:0000313" key="11">
    <source>
        <dbReference type="Proteomes" id="UP000010798"/>
    </source>
</evidence>
<keyword evidence="4" id="KW-0804">Transcription</keyword>
<evidence type="ECO:0000256" key="5">
    <source>
        <dbReference type="SAM" id="Coils"/>
    </source>
</evidence>
<evidence type="ECO:0000256" key="1">
    <source>
        <dbReference type="ARBA" id="ARBA00010641"/>
    </source>
</evidence>
<keyword evidence="7" id="KW-0472">Membrane</keyword>
<evidence type="ECO:0000259" key="8">
    <source>
        <dbReference type="Pfam" id="PF04542"/>
    </source>
</evidence>
<keyword evidence="3" id="KW-0731">Sigma factor</keyword>
<dbReference type="PANTHER" id="PTHR43133">
    <property type="entry name" value="RNA POLYMERASE ECF-TYPE SIGMA FACTO"/>
    <property type="match status" value="1"/>
</dbReference>
<dbReference type="STRING" id="886293.Sinac_4592"/>
<sequence>MANDTSTASLRHLSTLFSSGTPSGLSDTQLLDRIRAATRAASTAEAAFEALMARHGPMVLGVCRRALNDPRDVEDAFQATFLVLVRKSGVVRVDDSLGRWLYGVARRVAHRARTLAEKRRTRETASSTTWEPAFPAPDAERAELLAALDDELGRLPEKYRVPVLLCDLEGLTHTEAANRLQWPVGTVKGRLAQARNLLRGRLARRGLAPAALFLGSALKADARLVVPAHLAERTVRSALPFAVGGQTAATLASASVVALSRGALRAMLFTKLKFVAIGLLAALGMTAGVGILAQAGHGDEAERSNRRIETGPASDLPGRTAEDQRPANAVAIVSDVESDAKIILLAPNGSTVRRGDVVCRLDSANLKDQLAKQVIATLRAEAAYQKARRQRETAEIAVAEYKDGIYKQELQTLEGEISLAEAERERAEDRLGWSQRMRAKGYLSKDRNVADKIALDQKIFAYEQAMGKKNLLETYTSIMTIKELQSEVEQARAEERIRELDWRREKDKRAKIENQIAHCRIVTPVTGRLDYARWPIPGVDGQFATVEKGMTVRWAQLLFWVLPSDRGTDRSR</sequence>
<feature type="domain" description="RNA polymerase sigma-70 region 2" evidence="8">
    <location>
        <begin position="51"/>
        <end position="113"/>
    </location>
</feature>
<dbReference type="eggNOG" id="COG0845">
    <property type="taxonomic scope" value="Bacteria"/>
</dbReference>
<dbReference type="Gene3D" id="1.10.1740.10">
    <property type="match status" value="1"/>
</dbReference>
<dbReference type="CDD" id="cd06171">
    <property type="entry name" value="Sigma70_r4"/>
    <property type="match status" value="1"/>
</dbReference>
<dbReference type="InterPro" id="IPR013249">
    <property type="entry name" value="RNA_pol_sigma70_r4_t2"/>
</dbReference>
<dbReference type="eggNOG" id="COG1595">
    <property type="taxonomic scope" value="Bacteria"/>
</dbReference>
<dbReference type="GO" id="GO:0006352">
    <property type="term" value="P:DNA-templated transcription initiation"/>
    <property type="evidence" value="ECO:0007669"/>
    <property type="project" value="InterPro"/>
</dbReference>
<proteinExistence type="inferred from homology"/>
<dbReference type="NCBIfam" id="TIGR02937">
    <property type="entry name" value="sigma70-ECF"/>
    <property type="match status" value="1"/>
</dbReference>
<accession>L0DIU5</accession>
<feature type="transmembrane region" description="Helical" evidence="7">
    <location>
        <begin position="272"/>
        <end position="293"/>
    </location>
</feature>
<keyword evidence="2" id="KW-0805">Transcription regulation</keyword>
<dbReference type="InterPro" id="IPR036388">
    <property type="entry name" value="WH-like_DNA-bd_sf"/>
</dbReference>
<dbReference type="EMBL" id="CP003364">
    <property type="protein sequence ID" value="AGA28770.1"/>
    <property type="molecule type" value="Genomic_DNA"/>
</dbReference>
<keyword evidence="5" id="KW-0175">Coiled coil</keyword>
<keyword evidence="7" id="KW-0812">Transmembrane</keyword>
<keyword evidence="7" id="KW-1133">Transmembrane helix</keyword>
<evidence type="ECO:0000313" key="10">
    <source>
        <dbReference type="EMBL" id="AGA28770.1"/>
    </source>
</evidence>
<evidence type="ECO:0000256" key="7">
    <source>
        <dbReference type="SAM" id="Phobius"/>
    </source>
</evidence>
<dbReference type="Pfam" id="PF04542">
    <property type="entry name" value="Sigma70_r2"/>
    <property type="match status" value="1"/>
</dbReference>
<organism evidence="10 11">
    <name type="scientific">Singulisphaera acidiphila (strain ATCC BAA-1392 / DSM 18658 / VKM B-2454 / MOB10)</name>
    <dbReference type="NCBI Taxonomy" id="886293"/>
    <lineage>
        <taxon>Bacteria</taxon>
        <taxon>Pseudomonadati</taxon>
        <taxon>Planctomycetota</taxon>
        <taxon>Planctomycetia</taxon>
        <taxon>Isosphaerales</taxon>
        <taxon>Isosphaeraceae</taxon>
        <taxon>Singulisphaera</taxon>
    </lineage>
</organism>
<dbReference type="GO" id="GO:0016987">
    <property type="term" value="F:sigma factor activity"/>
    <property type="evidence" value="ECO:0007669"/>
    <property type="project" value="UniProtKB-KW"/>
</dbReference>
<dbReference type="SUPFAM" id="SSF88946">
    <property type="entry name" value="Sigma2 domain of RNA polymerase sigma factors"/>
    <property type="match status" value="1"/>
</dbReference>
<dbReference type="Proteomes" id="UP000010798">
    <property type="component" value="Chromosome"/>
</dbReference>
<dbReference type="InterPro" id="IPR007627">
    <property type="entry name" value="RNA_pol_sigma70_r2"/>
</dbReference>
<dbReference type="GO" id="GO:0003677">
    <property type="term" value="F:DNA binding"/>
    <property type="evidence" value="ECO:0007669"/>
    <property type="project" value="InterPro"/>
</dbReference>
<comment type="similarity">
    <text evidence="1">Belongs to the sigma-70 factor family. ECF subfamily.</text>
</comment>
<dbReference type="Pfam" id="PF08281">
    <property type="entry name" value="Sigma70_r4_2"/>
    <property type="match status" value="1"/>
</dbReference>
<feature type="compositionally biased region" description="Basic and acidic residues" evidence="6">
    <location>
        <begin position="300"/>
        <end position="309"/>
    </location>
</feature>
<dbReference type="SUPFAM" id="SSF88659">
    <property type="entry name" value="Sigma3 and sigma4 domains of RNA polymerase sigma factors"/>
    <property type="match status" value="1"/>
</dbReference>
<dbReference type="OrthoDB" id="291047at2"/>
<dbReference type="Gene3D" id="1.10.10.10">
    <property type="entry name" value="Winged helix-like DNA-binding domain superfamily/Winged helix DNA-binding domain"/>
    <property type="match status" value="1"/>
</dbReference>
<feature type="coiled-coil region" evidence="5">
    <location>
        <begin position="384"/>
        <end position="430"/>
    </location>
</feature>
<reference evidence="10 11" key="1">
    <citation type="submission" date="2012-02" db="EMBL/GenBank/DDBJ databases">
        <title>Complete sequence of chromosome of Singulisphaera acidiphila DSM 18658.</title>
        <authorList>
            <consortium name="US DOE Joint Genome Institute (JGI-PGF)"/>
            <person name="Lucas S."/>
            <person name="Copeland A."/>
            <person name="Lapidus A."/>
            <person name="Glavina del Rio T."/>
            <person name="Dalin E."/>
            <person name="Tice H."/>
            <person name="Bruce D."/>
            <person name="Goodwin L."/>
            <person name="Pitluck S."/>
            <person name="Peters L."/>
            <person name="Ovchinnikova G."/>
            <person name="Chertkov O."/>
            <person name="Kyrpides N."/>
            <person name="Mavromatis K."/>
            <person name="Ivanova N."/>
            <person name="Brettin T."/>
            <person name="Detter J.C."/>
            <person name="Han C."/>
            <person name="Larimer F."/>
            <person name="Land M."/>
            <person name="Hauser L."/>
            <person name="Markowitz V."/>
            <person name="Cheng J.-F."/>
            <person name="Hugenholtz P."/>
            <person name="Woyke T."/>
            <person name="Wu D."/>
            <person name="Tindall B."/>
            <person name="Pomrenke H."/>
            <person name="Brambilla E."/>
            <person name="Klenk H.-P."/>
            <person name="Eisen J.A."/>
        </authorList>
    </citation>
    <scope>NUCLEOTIDE SEQUENCE [LARGE SCALE GENOMIC DNA]</scope>
    <source>
        <strain evidence="11">ATCC BAA-1392 / DSM 18658 / VKM B-2454 / MOB10</strain>
    </source>
</reference>
<keyword evidence="11" id="KW-1185">Reference proteome</keyword>
<dbReference type="HOGENOM" id="CLU_476391_0_0_0"/>
<evidence type="ECO:0000256" key="2">
    <source>
        <dbReference type="ARBA" id="ARBA00023015"/>
    </source>
</evidence>
<dbReference type="InterPro" id="IPR013324">
    <property type="entry name" value="RNA_pol_sigma_r3/r4-like"/>
</dbReference>
<feature type="domain" description="RNA polymerase sigma factor 70 region 4 type 2" evidence="9">
    <location>
        <begin position="146"/>
        <end position="196"/>
    </location>
</feature>
<dbReference type="AlphaFoldDB" id="L0DIU5"/>
<dbReference type="InterPro" id="IPR014284">
    <property type="entry name" value="RNA_pol_sigma-70_dom"/>
</dbReference>
<evidence type="ECO:0000259" key="9">
    <source>
        <dbReference type="Pfam" id="PF08281"/>
    </source>
</evidence>
<dbReference type="KEGG" id="saci:Sinac_4592"/>
<feature type="region of interest" description="Disordered" evidence="6">
    <location>
        <begin position="300"/>
        <end position="324"/>
    </location>
</feature>
<name>L0DIU5_SINAD</name>
<evidence type="ECO:0000256" key="3">
    <source>
        <dbReference type="ARBA" id="ARBA00023082"/>
    </source>
</evidence>
<dbReference type="InterPro" id="IPR013325">
    <property type="entry name" value="RNA_pol_sigma_r2"/>
</dbReference>
<dbReference type="RefSeq" id="WP_015247886.1">
    <property type="nucleotide sequence ID" value="NC_019892.1"/>
</dbReference>
<gene>
    <name evidence="10" type="ordered locus">Sinac_4592</name>
</gene>
<dbReference type="InterPro" id="IPR039425">
    <property type="entry name" value="RNA_pol_sigma-70-like"/>
</dbReference>
<evidence type="ECO:0000256" key="6">
    <source>
        <dbReference type="SAM" id="MobiDB-lite"/>
    </source>
</evidence>
<protein>
    <submittedName>
        <fullName evidence="10">RNA polymerase sigma factor, sigma-70 family</fullName>
    </submittedName>
</protein>